<feature type="chain" id="PRO_5038617003" description="ABC transporter substrate-binding protein" evidence="5">
    <location>
        <begin position="23"/>
        <end position="448"/>
    </location>
</feature>
<feature type="signal peptide" evidence="5">
    <location>
        <begin position="1"/>
        <end position="22"/>
    </location>
</feature>
<dbReference type="SUPFAM" id="SSF53850">
    <property type="entry name" value="Periplasmic binding protein-like II"/>
    <property type="match status" value="1"/>
</dbReference>
<evidence type="ECO:0000256" key="4">
    <source>
        <dbReference type="ARBA" id="ARBA00022729"/>
    </source>
</evidence>
<accession>A0A0C2S737</accession>
<keyword evidence="7" id="KW-1185">Reference proteome</keyword>
<dbReference type="InterPro" id="IPR006059">
    <property type="entry name" value="SBP"/>
</dbReference>
<dbReference type="STRING" id="889306.KP78_13120"/>
<sequence>MKKVGMLFASILLLAGCNAPWASDSSGETGTENKDDQVTIEVMMFEGGFGSEWVKSSADAYMEQNENVSVEVIASPDIHQQLQTRFLSNDVPDLMVPGPSFDIMGVINDGKILGLDDYLEEDSYSGEEKWLDTFEQGQFNLKRDGKTLGIPTVFSSGYVWWYNEALFEENGWETPETWQDLYVLKDQAAEKEIPLFAVPGMHPGYYFNGIFIPLVERIGGKQAVLDAFNLKEGAWTSEAFAEAARESQKMVEEGLFLEGTFGLSHTEAQTLFFQNQALFATAGTWLEGEMSDIIPEDFKLRAMNQPIWEGSDAEFLAPVSTGWGGAWYVTEDSENKEETVQFLKFLSSSEEVKKMVESRGLASVVKNTEDAISSDALKSALTVMQEAEGSYAPTAINDSYPEMTNNMINIYQSLMLNEITPEEFTQRAEEFAAQVRDDSSIQKMEFSW</sequence>
<evidence type="ECO:0000313" key="7">
    <source>
        <dbReference type="Proteomes" id="UP000031938"/>
    </source>
</evidence>
<name>A0A0C2S737_9BACL</name>
<comment type="subcellular location">
    <subcellularLocation>
        <location evidence="1">Cell envelope</location>
    </subcellularLocation>
</comment>
<dbReference type="Pfam" id="PF01547">
    <property type="entry name" value="SBP_bac_1"/>
    <property type="match status" value="1"/>
</dbReference>
<evidence type="ECO:0000313" key="6">
    <source>
        <dbReference type="EMBL" id="KIL49844.1"/>
    </source>
</evidence>
<gene>
    <name evidence="6" type="ORF">KP78_13120</name>
</gene>
<comment type="caution">
    <text evidence="6">The sequence shown here is derived from an EMBL/GenBank/DDBJ whole genome shotgun (WGS) entry which is preliminary data.</text>
</comment>
<dbReference type="PATRIC" id="fig|889306.3.peg.1321"/>
<dbReference type="PANTHER" id="PTHR43649:SF31">
    <property type="entry name" value="SN-GLYCEROL-3-PHOSPHATE-BINDING PERIPLASMIC PROTEIN UGPB"/>
    <property type="match status" value="1"/>
</dbReference>
<evidence type="ECO:0000256" key="5">
    <source>
        <dbReference type="SAM" id="SignalP"/>
    </source>
</evidence>
<dbReference type="AlphaFoldDB" id="A0A0C2S737"/>
<comment type="similarity">
    <text evidence="2">Belongs to the bacterial solute-binding protein 1 family.</text>
</comment>
<dbReference type="RefSeq" id="WP_041087104.1">
    <property type="nucleotide sequence ID" value="NZ_JXRP01000009.1"/>
</dbReference>
<evidence type="ECO:0000256" key="2">
    <source>
        <dbReference type="ARBA" id="ARBA00008520"/>
    </source>
</evidence>
<dbReference type="PANTHER" id="PTHR43649">
    <property type="entry name" value="ARABINOSE-BINDING PROTEIN-RELATED"/>
    <property type="match status" value="1"/>
</dbReference>
<dbReference type="GO" id="GO:0030313">
    <property type="term" value="C:cell envelope"/>
    <property type="evidence" value="ECO:0007669"/>
    <property type="project" value="UniProtKB-SubCell"/>
</dbReference>
<keyword evidence="4 5" id="KW-0732">Signal</keyword>
<evidence type="ECO:0008006" key="8">
    <source>
        <dbReference type="Google" id="ProtNLM"/>
    </source>
</evidence>
<reference evidence="6 7" key="1">
    <citation type="submission" date="2015-01" db="EMBL/GenBank/DDBJ databases">
        <title>Genome sequencing of Jeotgalibacillus soli.</title>
        <authorList>
            <person name="Goh K.M."/>
            <person name="Chan K.-G."/>
            <person name="Yaakop A.S."/>
            <person name="Ee R."/>
            <person name="Gan H.M."/>
            <person name="Chan C.S."/>
        </authorList>
    </citation>
    <scope>NUCLEOTIDE SEQUENCE [LARGE SCALE GENOMIC DNA]</scope>
    <source>
        <strain evidence="6 7">P9</strain>
    </source>
</reference>
<dbReference type="InterPro" id="IPR050490">
    <property type="entry name" value="Bact_solute-bd_prot1"/>
</dbReference>
<keyword evidence="3" id="KW-0813">Transport</keyword>
<dbReference type="Proteomes" id="UP000031938">
    <property type="component" value="Unassembled WGS sequence"/>
</dbReference>
<dbReference type="OrthoDB" id="94797at2"/>
<dbReference type="EMBL" id="JXRP01000009">
    <property type="protein sequence ID" value="KIL49844.1"/>
    <property type="molecule type" value="Genomic_DNA"/>
</dbReference>
<dbReference type="Gene3D" id="3.40.190.10">
    <property type="entry name" value="Periplasmic binding protein-like II"/>
    <property type="match status" value="2"/>
</dbReference>
<dbReference type="PROSITE" id="PS51257">
    <property type="entry name" value="PROKAR_LIPOPROTEIN"/>
    <property type="match status" value="1"/>
</dbReference>
<evidence type="ECO:0000256" key="1">
    <source>
        <dbReference type="ARBA" id="ARBA00004196"/>
    </source>
</evidence>
<organism evidence="6 7">
    <name type="scientific">Jeotgalibacillus soli</name>
    <dbReference type="NCBI Taxonomy" id="889306"/>
    <lineage>
        <taxon>Bacteria</taxon>
        <taxon>Bacillati</taxon>
        <taxon>Bacillota</taxon>
        <taxon>Bacilli</taxon>
        <taxon>Bacillales</taxon>
        <taxon>Caryophanaceae</taxon>
        <taxon>Jeotgalibacillus</taxon>
    </lineage>
</organism>
<proteinExistence type="inferred from homology"/>
<protein>
    <recommendedName>
        <fullName evidence="8">ABC transporter substrate-binding protein</fullName>
    </recommendedName>
</protein>
<evidence type="ECO:0000256" key="3">
    <source>
        <dbReference type="ARBA" id="ARBA00022448"/>
    </source>
</evidence>